<keyword evidence="2" id="KW-1185">Reference proteome</keyword>
<accession>A0A1W1I521</accession>
<evidence type="ECO:0000313" key="2">
    <source>
        <dbReference type="Proteomes" id="UP000192042"/>
    </source>
</evidence>
<reference evidence="1 2" key="1">
    <citation type="submission" date="2017-03" db="EMBL/GenBank/DDBJ databases">
        <authorList>
            <person name="Afonso C.L."/>
            <person name="Miller P.J."/>
            <person name="Scott M.A."/>
            <person name="Spackman E."/>
            <person name="Goraichik I."/>
            <person name="Dimitrov K.M."/>
            <person name="Suarez D.L."/>
            <person name="Swayne D.E."/>
        </authorList>
    </citation>
    <scope>NUCLEOTIDE SEQUENCE [LARGE SCALE GENOMIC DNA]</scope>
    <source>
        <strain evidence="1">Genome sequencing of Nitrospira japonica strain NJ11</strain>
    </source>
</reference>
<name>A0A1W1I521_9BACT</name>
<dbReference type="AlphaFoldDB" id="A0A1W1I521"/>
<proteinExistence type="predicted"/>
<sequence>MDRHPQDFLNPLTSAQAHAELFREHHPEYADAMLKFLLELARITNDLKNALGYKKFCAVCRIPMESKLDMNGKRQGNLLWLEGWSCPTCGGEQVSCQK</sequence>
<dbReference type="RefSeq" id="WP_080886530.1">
    <property type="nucleotide sequence ID" value="NZ_LT828648.1"/>
</dbReference>
<dbReference type="EMBL" id="LT828648">
    <property type="protein sequence ID" value="SLM48092.1"/>
    <property type="molecule type" value="Genomic_DNA"/>
</dbReference>
<protein>
    <submittedName>
        <fullName evidence="1">Uncharacterized protein</fullName>
    </submittedName>
</protein>
<gene>
    <name evidence="1" type="ORF">NSJP_1920</name>
</gene>
<dbReference type="KEGG" id="nja:NSJP_1920"/>
<evidence type="ECO:0000313" key="1">
    <source>
        <dbReference type="EMBL" id="SLM48092.1"/>
    </source>
</evidence>
<organism evidence="1 2">
    <name type="scientific">Nitrospira japonica</name>
    <dbReference type="NCBI Taxonomy" id="1325564"/>
    <lineage>
        <taxon>Bacteria</taxon>
        <taxon>Pseudomonadati</taxon>
        <taxon>Nitrospirota</taxon>
        <taxon>Nitrospiria</taxon>
        <taxon>Nitrospirales</taxon>
        <taxon>Nitrospiraceae</taxon>
        <taxon>Nitrospira</taxon>
    </lineage>
</organism>
<dbReference type="Proteomes" id="UP000192042">
    <property type="component" value="Chromosome I"/>
</dbReference>